<dbReference type="EMBL" id="LRGB01002384">
    <property type="protein sequence ID" value="KZS07909.1"/>
    <property type="molecule type" value="Genomic_DNA"/>
</dbReference>
<comment type="caution">
    <text evidence="1">The sequence shown here is derived from an EMBL/GenBank/DDBJ whole genome shotgun (WGS) entry which is preliminary data.</text>
</comment>
<accession>A0A164QNA7</accession>
<dbReference type="AlphaFoldDB" id="A0A164QNA7"/>
<protein>
    <submittedName>
        <fullName evidence="1">Uncharacterized protein</fullName>
    </submittedName>
</protein>
<reference evidence="1 2" key="1">
    <citation type="submission" date="2016-03" db="EMBL/GenBank/DDBJ databases">
        <title>EvidentialGene: Evidence-directed Construction of Genes on Genomes.</title>
        <authorList>
            <person name="Gilbert D.G."/>
            <person name="Choi J.-H."/>
            <person name="Mockaitis K."/>
            <person name="Colbourne J."/>
            <person name="Pfrender M."/>
        </authorList>
    </citation>
    <scope>NUCLEOTIDE SEQUENCE [LARGE SCALE GENOMIC DNA]</scope>
    <source>
        <strain evidence="1 2">Xinb3</strain>
        <tissue evidence="1">Complete organism</tissue>
    </source>
</reference>
<dbReference type="Proteomes" id="UP000076858">
    <property type="component" value="Unassembled WGS sequence"/>
</dbReference>
<proteinExistence type="predicted"/>
<name>A0A164QNA7_9CRUS</name>
<gene>
    <name evidence="1" type="ORF">APZ42_028309</name>
</gene>
<sequence length="61" mass="7055">MCARERAKKRGGRKKLVLAKPYEECCVCVKLGKQMMEKNRNIQEKKKTEPTRKSVAFVAVK</sequence>
<evidence type="ECO:0000313" key="2">
    <source>
        <dbReference type="Proteomes" id="UP000076858"/>
    </source>
</evidence>
<keyword evidence="2" id="KW-1185">Reference proteome</keyword>
<organism evidence="1 2">
    <name type="scientific">Daphnia magna</name>
    <dbReference type="NCBI Taxonomy" id="35525"/>
    <lineage>
        <taxon>Eukaryota</taxon>
        <taxon>Metazoa</taxon>
        <taxon>Ecdysozoa</taxon>
        <taxon>Arthropoda</taxon>
        <taxon>Crustacea</taxon>
        <taxon>Branchiopoda</taxon>
        <taxon>Diplostraca</taxon>
        <taxon>Cladocera</taxon>
        <taxon>Anomopoda</taxon>
        <taxon>Daphniidae</taxon>
        <taxon>Daphnia</taxon>
    </lineage>
</organism>
<evidence type="ECO:0000313" key="1">
    <source>
        <dbReference type="EMBL" id="KZS07909.1"/>
    </source>
</evidence>